<dbReference type="GO" id="GO:0006974">
    <property type="term" value="P:DNA damage response"/>
    <property type="evidence" value="ECO:0007669"/>
    <property type="project" value="TreeGrafter"/>
</dbReference>
<dbReference type="PANTHER" id="PTHR46677:SF1">
    <property type="entry name" value="SMC5-SMC6 COMPLEX LOCALIZATION FACTOR PROTEIN 1"/>
    <property type="match status" value="1"/>
</dbReference>
<reference evidence="2" key="1">
    <citation type="submission" date="2022-11" db="UniProtKB">
        <authorList>
            <consortium name="WormBaseParasite"/>
        </authorList>
    </citation>
    <scope>IDENTIFICATION</scope>
</reference>
<dbReference type="Gene3D" id="3.40.50.10190">
    <property type="entry name" value="BRCT domain"/>
    <property type="match status" value="2"/>
</dbReference>
<dbReference type="GO" id="GO:0035861">
    <property type="term" value="C:site of double-strand break"/>
    <property type="evidence" value="ECO:0007669"/>
    <property type="project" value="TreeGrafter"/>
</dbReference>
<dbReference type="WBParaSite" id="PDA_v2.g3673.t1">
    <property type="protein sequence ID" value="PDA_v2.g3673.t1"/>
    <property type="gene ID" value="PDA_v2.g3673"/>
</dbReference>
<dbReference type="SUPFAM" id="SSF52113">
    <property type="entry name" value="BRCT domain"/>
    <property type="match status" value="1"/>
</dbReference>
<dbReference type="AlphaFoldDB" id="A0A914QJJ7"/>
<dbReference type="GO" id="GO:0005634">
    <property type="term" value="C:nucleus"/>
    <property type="evidence" value="ECO:0007669"/>
    <property type="project" value="TreeGrafter"/>
</dbReference>
<sequence length="476" mass="54631">MKSKALFQLFANDANDPKFLRIEFDEASSPVHSLINDIFKQANLSIEKYEIDYVKVNQNEKFNKIDCNYFVQNLDKLQIYVKEKKLLQQQKTTVILEQQNQEKASLSIDTSEVKSIQDLIEAVSRTPEFVKLGLQIKTILTFDEDFDAYYEISNETEFESKNIYKLQLGEIIFSRSTPATIVPKHEELPNDHSVPVSCGFQNTPSELNIPQGNEMNREALEYFAPPGKLYDAHTDEFCGPFDQVIFTNFDPQEKERLQEQVRAIQGTNLNQTIEMPTADLVICNKFQRSEKLMAALAAGKYIVPSAYIIESNRKGYWLPREDFEYGNPKSARRRISFSNVNDSAVARQIHNACFRLRHKAESVRHGAFYGWKAIVFAQGEVGESLIRIIECGGGEAKLFTNVAHKEYKNFTMAIISSKSNPGSFTNVESSILNQNKIPYYTDQVLSTYLLSTDTENALKKSWHLQYRDFMKQQSKK</sequence>
<dbReference type="InterPro" id="IPR036420">
    <property type="entry name" value="BRCT_dom_sf"/>
</dbReference>
<keyword evidence="1" id="KW-1185">Reference proteome</keyword>
<protein>
    <submittedName>
        <fullName evidence="2">BRCT domain-containing protein</fullName>
    </submittedName>
</protein>
<evidence type="ECO:0000313" key="2">
    <source>
        <dbReference type="WBParaSite" id="PDA_v2.g3673.t1"/>
    </source>
</evidence>
<dbReference type="PANTHER" id="PTHR46677">
    <property type="entry name" value="SMC5-SMC6 COMPLEX LOCALIZATION FACTOR PROTEIN 1"/>
    <property type="match status" value="1"/>
</dbReference>
<dbReference type="InterPro" id="IPR042479">
    <property type="entry name" value="Slf1"/>
</dbReference>
<evidence type="ECO:0000313" key="1">
    <source>
        <dbReference type="Proteomes" id="UP000887578"/>
    </source>
</evidence>
<dbReference type="GO" id="GO:1990166">
    <property type="term" value="P:protein localization to site of double-strand break"/>
    <property type="evidence" value="ECO:0007669"/>
    <property type="project" value="TreeGrafter"/>
</dbReference>
<dbReference type="GO" id="GO:2000781">
    <property type="term" value="P:positive regulation of double-strand break repair"/>
    <property type="evidence" value="ECO:0007669"/>
    <property type="project" value="InterPro"/>
</dbReference>
<accession>A0A914QJJ7</accession>
<name>A0A914QJJ7_9BILA</name>
<organism evidence="1 2">
    <name type="scientific">Panagrolaimus davidi</name>
    <dbReference type="NCBI Taxonomy" id="227884"/>
    <lineage>
        <taxon>Eukaryota</taxon>
        <taxon>Metazoa</taxon>
        <taxon>Ecdysozoa</taxon>
        <taxon>Nematoda</taxon>
        <taxon>Chromadorea</taxon>
        <taxon>Rhabditida</taxon>
        <taxon>Tylenchina</taxon>
        <taxon>Panagrolaimomorpha</taxon>
        <taxon>Panagrolaimoidea</taxon>
        <taxon>Panagrolaimidae</taxon>
        <taxon>Panagrolaimus</taxon>
    </lineage>
</organism>
<dbReference type="Proteomes" id="UP000887578">
    <property type="component" value="Unplaced"/>
</dbReference>
<proteinExistence type="predicted"/>